<name>A0A2G5UPU8_9PELO</name>
<dbReference type="Proteomes" id="UP000230233">
    <property type="component" value="Chromosome III"/>
</dbReference>
<keyword evidence="2" id="KW-1185">Reference proteome</keyword>
<evidence type="ECO:0000313" key="1">
    <source>
        <dbReference type="EMBL" id="PIC41585.1"/>
    </source>
</evidence>
<reference evidence="2" key="1">
    <citation type="submission" date="2017-10" db="EMBL/GenBank/DDBJ databases">
        <title>Rapid genome shrinkage in a self-fertile nematode reveals novel sperm competition proteins.</title>
        <authorList>
            <person name="Yin D."/>
            <person name="Schwarz E.M."/>
            <person name="Thomas C.G."/>
            <person name="Felde R.L."/>
            <person name="Korf I.F."/>
            <person name="Cutter A.D."/>
            <person name="Schartner C.M."/>
            <person name="Ralston E.J."/>
            <person name="Meyer B.J."/>
            <person name="Haag E.S."/>
        </authorList>
    </citation>
    <scope>NUCLEOTIDE SEQUENCE [LARGE SCALE GENOMIC DNA]</scope>
    <source>
        <strain evidence="2">JU1422</strain>
    </source>
</reference>
<accession>A0A2G5UPU8</accession>
<gene>
    <name evidence="1" type="primary">Cnig_chr_III.g8953</name>
    <name evidence="1" type="ORF">B9Z55_008953</name>
</gene>
<organism evidence="1 2">
    <name type="scientific">Caenorhabditis nigoni</name>
    <dbReference type="NCBI Taxonomy" id="1611254"/>
    <lineage>
        <taxon>Eukaryota</taxon>
        <taxon>Metazoa</taxon>
        <taxon>Ecdysozoa</taxon>
        <taxon>Nematoda</taxon>
        <taxon>Chromadorea</taxon>
        <taxon>Rhabditida</taxon>
        <taxon>Rhabditina</taxon>
        <taxon>Rhabditomorpha</taxon>
        <taxon>Rhabditoidea</taxon>
        <taxon>Rhabditidae</taxon>
        <taxon>Peloderinae</taxon>
        <taxon>Caenorhabditis</taxon>
    </lineage>
</organism>
<evidence type="ECO:0000313" key="2">
    <source>
        <dbReference type="Proteomes" id="UP000230233"/>
    </source>
</evidence>
<dbReference type="EMBL" id="PDUG01000003">
    <property type="protein sequence ID" value="PIC41585.1"/>
    <property type="molecule type" value="Genomic_DNA"/>
</dbReference>
<protein>
    <submittedName>
        <fullName evidence="1">Uncharacterized protein</fullName>
    </submittedName>
</protein>
<dbReference type="AlphaFoldDB" id="A0A2G5UPU8"/>
<sequence>MQNASSFVNRLIGRHRNYESIILNFKDKAPARPQLRGLGAPADPGSRLLAPAGALLPSLELREGEN</sequence>
<comment type="caution">
    <text evidence="1">The sequence shown here is derived from an EMBL/GenBank/DDBJ whole genome shotgun (WGS) entry which is preliminary data.</text>
</comment>
<proteinExistence type="predicted"/>